<name>A0AAP2GPH7_9BACT</name>
<dbReference type="InterPro" id="IPR017871">
    <property type="entry name" value="ABC_transporter-like_CS"/>
</dbReference>
<dbReference type="PROSITE" id="PS00211">
    <property type="entry name" value="ABC_TRANSPORTER_1"/>
    <property type="match status" value="1"/>
</dbReference>
<dbReference type="InterPro" id="IPR027417">
    <property type="entry name" value="P-loop_NTPase"/>
</dbReference>
<reference evidence="5 6" key="1">
    <citation type="submission" date="2021-05" db="EMBL/GenBank/DDBJ databases">
        <title>A Polyphasic approach of four new species of the genus Ohtaekwangia: Ohtaekwangia histidinii sp. nov., Ohtaekwangia cretensis sp. nov., Ohtaekwangia indiensis sp. nov., Ohtaekwangia reichenbachii sp. nov. from diverse environment.</title>
        <authorList>
            <person name="Octaviana S."/>
        </authorList>
    </citation>
    <scope>NUCLEOTIDE SEQUENCE [LARGE SCALE GENOMIC DNA]</scope>
    <source>
        <strain evidence="5 6">PWU4</strain>
    </source>
</reference>
<gene>
    <name evidence="5" type="ORF">KK083_13865</name>
</gene>
<keyword evidence="1" id="KW-0813">Transport</keyword>
<dbReference type="SMART" id="SM00382">
    <property type="entry name" value="AAA"/>
    <property type="match status" value="1"/>
</dbReference>
<dbReference type="InterPro" id="IPR017911">
    <property type="entry name" value="MacB-like_ATP-bd"/>
</dbReference>
<dbReference type="EMBL" id="JAHESF010000012">
    <property type="protein sequence ID" value="MBT1697975.1"/>
    <property type="molecule type" value="Genomic_DNA"/>
</dbReference>
<keyword evidence="2" id="KW-0547">Nucleotide-binding</keyword>
<evidence type="ECO:0000256" key="1">
    <source>
        <dbReference type="ARBA" id="ARBA00022448"/>
    </source>
</evidence>
<dbReference type="GO" id="GO:0005886">
    <property type="term" value="C:plasma membrane"/>
    <property type="evidence" value="ECO:0007669"/>
    <property type="project" value="TreeGrafter"/>
</dbReference>
<dbReference type="GO" id="GO:0016887">
    <property type="term" value="F:ATP hydrolysis activity"/>
    <property type="evidence" value="ECO:0007669"/>
    <property type="project" value="InterPro"/>
</dbReference>
<dbReference type="CDD" id="cd03255">
    <property type="entry name" value="ABC_MJ0796_LolCDE_FtsE"/>
    <property type="match status" value="1"/>
</dbReference>
<organism evidence="5 6">
    <name type="scientific">Chryseosolibacter histidini</name>
    <dbReference type="NCBI Taxonomy" id="2782349"/>
    <lineage>
        <taxon>Bacteria</taxon>
        <taxon>Pseudomonadati</taxon>
        <taxon>Bacteroidota</taxon>
        <taxon>Cytophagia</taxon>
        <taxon>Cytophagales</taxon>
        <taxon>Chryseotaleaceae</taxon>
        <taxon>Chryseosolibacter</taxon>
    </lineage>
</organism>
<keyword evidence="6" id="KW-1185">Reference proteome</keyword>
<dbReference type="InterPro" id="IPR003439">
    <property type="entry name" value="ABC_transporter-like_ATP-bd"/>
</dbReference>
<evidence type="ECO:0000256" key="3">
    <source>
        <dbReference type="ARBA" id="ARBA00022840"/>
    </source>
</evidence>
<keyword evidence="3 5" id="KW-0067">ATP-binding</keyword>
<dbReference type="InterPro" id="IPR015854">
    <property type="entry name" value="ABC_transpr_LolD-like"/>
</dbReference>
<dbReference type="PROSITE" id="PS50893">
    <property type="entry name" value="ABC_TRANSPORTER_2"/>
    <property type="match status" value="1"/>
</dbReference>
<dbReference type="InterPro" id="IPR003593">
    <property type="entry name" value="AAA+_ATPase"/>
</dbReference>
<evidence type="ECO:0000313" key="6">
    <source>
        <dbReference type="Proteomes" id="UP001319200"/>
    </source>
</evidence>
<dbReference type="AlphaFoldDB" id="A0AAP2GPH7"/>
<protein>
    <submittedName>
        <fullName evidence="5">ABC transporter ATP-binding protein</fullName>
    </submittedName>
</protein>
<dbReference type="GO" id="GO:0005524">
    <property type="term" value="F:ATP binding"/>
    <property type="evidence" value="ECO:0007669"/>
    <property type="project" value="UniProtKB-KW"/>
</dbReference>
<dbReference type="Proteomes" id="UP001319200">
    <property type="component" value="Unassembled WGS sequence"/>
</dbReference>
<dbReference type="Gene3D" id="3.40.50.300">
    <property type="entry name" value="P-loop containing nucleotide triphosphate hydrolases"/>
    <property type="match status" value="1"/>
</dbReference>
<dbReference type="SUPFAM" id="SSF52540">
    <property type="entry name" value="P-loop containing nucleoside triphosphate hydrolases"/>
    <property type="match status" value="1"/>
</dbReference>
<dbReference type="PANTHER" id="PTHR24220:SF659">
    <property type="entry name" value="TRANSPORTER, PUTATIVE-RELATED"/>
    <property type="match status" value="1"/>
</dbReference>
<evidence type="ECO:0000313" key="5">
    <source>
        <dbReference type="EMBL" id="MBT1697975.1"/>
    </source>
</evidence>
<sequence length="207" mass="22790">MEVRNLLYSYTTDKVLRFPDLHVNKGGQCLLLGESGSGKTTLLHLIGGLLKPGQGMIRIGDTDITKLSEHKLDHFRGQHIGFVFQKNHLITALTVKKNLLMAPFLAGVSHDEARVQTVLQELGLAEKANADVRQLSHGQAQRVAIARAVLNKPDVILADEPTSALDDKNCDRVIELLLSVAKQNQSTLLIATHDQRLKSKIAQQIIL</sequence>
<dbReference type="Pfam" id="PF00005">
    <property type="entry name" value="ABC_tran"/>
    <property type="match status" value="1"/>
</dbReference>
<feature type="domain" description="ABC transporter" evidence="4">
    <location>
        <begin position="1"/>
        <end position="207"/>
    </location>
</feature>
<evidence type="ECO:0000256" key="2">
    <source>
        <dbReference type="ARBA" id="ARBA00022741"/>
    </source>
</evidence>
<dbReference type="PANTHER" id="PTHR24220">
    <property type="entry name" value="IMPORT ATP-BINDING PROTEIN"/>
    <property type="match status" value="1"/>
</dbReference>
<accession>A0AAP2GPH7</accession>
<evidence type="ECO:0000259" key="4">
    <source>
        <dbReference type="PROSITE" id="PS50893"/>
    </source>
</evidence>
<comment type="caution">
    <text evidence="5">The sequence shown here is derived from an EMBL/GenBank/DDBJ whole genome shotgun (WGS) entry which is preliminary data.</text>
</comment>
<proteinExistence type="predicted"/>
<dbReference type="GO" id="GO:0022857">
    <property type="term" value="F:transmembrane transporter activity"/>
    <property type="evidence" value="ECO:0007669"/>
    <property type="project" value="TreeGrafter"/>
</dbReference>